<reference evidence="6" key="1">
    <citation type="submission" date="2020-10" db="EMBL/GenBank/DDBJ databases">
        <authorList>
            <person name="Castelo-Branco R."/>
            <person name="Eusebio N."/>
            <person name="Adriana R."/>
            <person name="Vieira A."/>
            <person name="Brugerolle De Fraissinette N."/>
            <person name="Rezende De Castro R."/>
            <person name="Schneider M.P."/>
            <person name="Vasconcelos V."/>
            <person name="Leao P.N."/>
        </authorList>
    </citation>
    <scope>NUCLEOTIDE SEQUENCE</scope>
    <source>
        <strain evidence="6">LEGE 11480</strain>
    </source>
</reference>
<proteinExistence type="predicted"/>
<sequence length="100" mass="11188">MANNSFSLESIYNWYRNLIQNPKYRWWVIGGTLLYVLSPIDIAPDFIPFIGQIDDAVVITLLATELAGVLRDRAAAVKAKKVDKTVETDDMVDVSAVEVD</sequence>
<gene>
    <name evidence="6" type="ORF">IQ266_00170</name>
</gene>
<keyword evidence="2" id="KW-0812">Transmembrane</keyword>
<accession>A0A928VGI1</accession>
<evidence type="ECO:0000313" key="6">
    <source>
        <dbReference type="EMBL" id="MBE9028168.1"/>
    </source>
</evidence>
<evidence type="ECO:0000313" key="7">
    <source>
        <dbReference type="Proteomes" id="UP000625316"/>
    </source>
</evidence>
<comment type="caution">
    <text evidence="6">The sequence shown here is derived from an EMBL/GenBank/DDBJ whole genome shotgun (WGS) entry which is preliminary data.</text>
</comment>
<evidence type="ECO:0000256" key="4">
    <source>
        <dbReference type="ARBA" id="ARBA00023136"/>
    </source>
</evidence>
<name>A0A928VGI1_9CYAN</name>
<evidence type="ECO:0000256" key="2">
    <source>
        <dbReference type="ARBA" id="ARBA00022692"/>
    </source>
</evidence>
<dbReference type="Proteomes" id="UP000625316">
    <property type="component" value="Unassembled WGS sequence"/>
</dbReference>
<keyword evidence="7" id="KW-1185">Reference proteome</keyword>
<keyword evidence="4" id="KW-0472">Membrane</keyword>
<dbReference type="GO" id="GO:0012505">
    <property type="term" value="C:endomembrane system"/>
    <property type="evidence" value="ECO:0007669"/>
    <property type="project" value="UniProtKB-SubCell"/>
</dbReference>
<feature type="domain" description="DUF1232" evidence="5">
    <location>
        <begin position="25"/>
        <end position="61"/>
    </location>
</feature>
<dbReference type="Pfam" id="PF06803">
    <property type="entry name" value="DUF1232"/>
    <property type="match status" value="1"/>
</dbReference>
<protein>
    <submittedName>
        <fullName evidence="6">DUF1232 domain-containing protein</fullName>
    </submittedName>
</protein>
<evidence type="ECO:0000256" key="1">
    <source>
        <dbReference type="ARBA" id="ARBA00004127"/>
    </source>
</evidence>
<dbReference type="AlphaFoldDB" id="A0A928VGI1"/>
<organism evidence="6 7">
    <name type="scientific">Romeriopsis navalis LEGE 11480</name>
    <dbReference type="NCBI Taxonomy" id="2777977"/>
    <lineage>
        <taxon>Bacteria</taxon>
        <taxon>Bacillati</taxon>
        <taxon>Cyanobacteriota</taxon>
        <taxon>Cyanophyceae</taxon>
        <taxon>Leptolyngbyales</taxon>
        <taxon>Leptolyngbyaceae</taxon>
        <taxon>Romeriopsis</taxon>
        <taxon>Romeriopsis navalis</taxon>
    </lineage>
</organism>
<comment type="subcellular location">
    <subcellularLocation>
        <location evidence="1">Endomembrane system</location>
        <topology evidence="1">Multi-pass membrane protein</topology>
    </subcellularLocation>
</comment>
<dbReference type="RefSeq" id="WP_264322989.1">
    <property type="nucleotide sequence ID" value="NZ_JADEXQ010000001.1"/>
</dbReference>
<evidence type="ECO:0000259" key="5">
    <source>
        <dbReference type="Pfam" id="PF06803"/>
    </source>
</evidence>
<dbReference type="InterPro" id="IPR010652">
    <property type="entry name" value="DUF1232"/>
</dbReference>
<keyword evidence="3" id="KW-1133">Transmembrane helix</keyword>
<dbReference type="EMBL" id="JADEXQ010000001">
    <property type="protein sequence ID" value="MBE9028168.1"/>
    <property type="molecule type" value="Genomic_DNA"/>
</dbReference>
<evidence type="ECO:0000256" key="3">
    <source>
        <dbReference type="ARBA" id="ARBA00022989"/>
    </source>
</evidence>